<dbReference type="KEGG" id="hyj:FHG12_14765"/>
<sequence length="305" mass="33658">MVVLHAFLTIAGCPLHILDSTDSIYYPIRVHLRKTVLVLAGCGATLAATAHEFWLQPPRFFIAAGTVANLRVLVGEKFEGHRWPGKSNRITSLVHYAPNDTLDLTALATQDDSLRTNVEFVQPGVHMVALATNNASITMSATEFNTYLKEDGFDNVLAIRQKQKSLDKPGREIYRRCSKTLLQVGPSSLDTVGTFAWRAGLPLELVPEQNPYALKPGAALTVLLLANGQPLPNTLVQVWQRSPDKPTQIFRLHSNQKGRVLFRLQMPGNYMVSAVQMVPATDQKAADWQSTWSTLTFGFSGHPAN</sequence>
<accession>A0A5B8A3N0</accession>
<dbReference type="EMBL" id="CP040896">
    <property type="protein sequence ID" value="QDA61276.1"/>
    <property type="molecule type" value="Genomic_DNA"/>
</dbReference>
<dbReference type="OrthoDB" id="581894at2"/>
<reference evidence="1 2" key="1">
    <citation type="submission" date="2019-06" db="EMBL/GenBank/DDBJ databases">
        <authorList>
            <person name="Srinivasan S."/>
        </authorList>
    </citation>
    <scope>NUCLEOTIDE SEQUENCE [LARGE SCALE GENOMIC DNA]</scope>
    <source>
        <strain evidence="1 2">17J68-5</strain>
    </source>
</reference>
<dbReference type="InterPro" id="IPR008969">
    <property type="entry name" value="CarboxyPept-like_regulatory"/>
</dbReference>
<dbReference type="SUPFAM" id="SSF49464">
    <property type="entry name" value="Carboxypeptidase regulatory domain-like"/>
    <property type="match status" value="1"/>
</dbReference>
<dbReference type="InterPro" id="IPR019613">
    <property type="entry name" value="DUF4198"/>
</dbReference>
<protein>
    <submittedName>
        <fullName evidence="1">DUF4198 domain-containing protein</fullName>
    </submittedName>
</protein>
<organism evidence="1 2">
    <name type="scientific">Hymenobacter jejuensis</name>
    <dbReference type="NCBI Taxonomy" id="2502781"/>
    <lineage>
        <taxon>Bacteria</taxon>
        <taxon>Pseudomonadati</taxon>
        <taxon>Bacteroidota</taxon>
        <taxon>Cytophagia</taxon>
        <taxon>Cytophagales</taxon>
        <taxon>Hymenobacteraceae</taxon>
        <taxon>Hymenobacter</taxon>
    </lineage>
</organism>
<evidence type="ECO:0000313" key="2">
    <source>
        <dbReference type="Proteomes" id="UP000305398"/>
    </source>
</evidence>
<name>A0A5B8A3N0_9BACT</name>
<evidence type="ECO:0000313" key="1">
    <source>
        <dbReference type="EMBL" id="QDA61276.1"/>
    </source>
</evidence>
<proteinExistence type="predicted"/>
<keyword evidence="2" id="KW-1185">Reference proteome</keyword>
<dbReference type="AlphaFoldDB" id="A0A5B8A3N0"/>
<dbReference type="Pfam" id="PF10670">
    <property type="entry name" value="DUF4198"/>
    <property type="match status" value="1"/>
</dbReference>
<dbReference type="Proteomes" id="UP000305398">
    <property type="component" value="Chromosome"/>
</dbReference>
<gene>
    <name evidence="1" type="ORF">FHG12_14765</name>
</gene>